<sequence length="93" mass="10145">MVLARATLLIPRLNPRRGGRPALPLPRRPVPADNNIVSPPLDRTDTVLVTCASIDTRVYVPPSPDWKGTWHSSSGGPTSVHPEYVYPPGSLRI</sequence>
<comment type="caution">
    <text evidence="2">The sequence shown here is derived from an EMBL/GenBank/DDBJ whole genome shotgun (WGS) entry which is preliminary data.</text>
</comment>
<dbReference type="EMBL" id="BTGU01000005">
    <property type="protein sequence ID" value="GMN34816.1"/>
    <property type="molecule type" value="Genomic_DNA"/>
</dbReference>
<proteinExistence type="predicted"/>
<evidence type="ECO:0000313" key="2">
    <source>
        <dbReference type="EMBL" id="GMN34816.1"/>
    </source>
</evidence>
<protein>
    <submittedName>
        <fullName evidence="2">Uncharacterized protein</fullName>
    </submittedName>
</protein>
<feature type="region of interest" description="Disordered" evidence="1">
    <location>
        <begin position="15"/>
        <end position="41"/>
    </location>
</feature>
<evidence type="ECO:0000256" key="1">
    <source>
        <dbReference type="SAM" id="MobiDB-lite"/>
    </source>
</evidence>
<evidence type="ECO:0000313" key="3">
    <source>
        <dbReference type="Proteomes" id="UP001187192"/>
    </source>
</evidence>
<dbReference type="AlphaFoldDB" id="A0AA87ZZW1"/>
<name>A0AA87ZZW1_FICCA</name>
<reference evidence="2" key="1">
    <citation type="submission" date="2023-07" db="EMBL/GenBank/DDBJ databases">
        <title>draft genome sequence of fig (Ficus carica).</title>
        <authorList>
            <person name="Takahashi T."/>
            <person name="Nishimura K."/>
        </authorList>
    </citation>
    <scope>NUCLEOTIDE SEQUENCE</scope>
</reference>
<accession>A0AA87ZZW1</accession>
<organism evidence="2 3">
    <name type="scientific">Ficus carica</name>
    <name type="common">Common fig</name>
    <dbReference type="NCBI Taxonomy" id="3494"/>
    <lineage>
        <taxon>Eukaryota</taxon>
        <taxon>Viridiplantae</taxon>
        <taxon>Streptophyta</taxon>
        <taxon>Embryophyta</taxon>
        <taxon>Tracheophyta</taxon>
        <taxon>Spermatophyta</taxon>
        <taxon>Magnoliopsida</taxon>
        <taxon>eudicotyledons</taxon>
        <taxon>Gunneridae</taxon>
        <taxon>Pentapetalae</taxon>
        <taxon>rosids</taxon>
        <taxon>fabids</taxon>
        <taxon>Rosales</taxon>
        <taxon>Moraceae</taxon>
        <taxon>Ficeae</taxon>
        <taxon>Ficus</taxon>
    </lineage>
</organism>
<dbReference type="Proteomes" id="UP001187192">
    <property type="component" value="Unassembled WGS sequence"/>
</dbReference>
<gene>
    <name evidence="2" type="ORF">TIFTF001_004912</name>
</gene>
<keyword evidence="3" id="KW-1185">Reference proteome</keyword>
<feature type="region of interest" description="Disordered" evidence="1">
    <location>
        <begin position="69"/>
        <end position="93"/>
    </location>
</feature>